<sequence>MKKWAKLFAKETWPPSSQFSSLRHPCPKCRRCNSFLKHGKLDIMFNMRGITDAFKPSIVESDKSDFERVLSTNVIGVFLGTKHAARVMMPTRFVEALSILLA</sequence>
<dbReference type="InterPro" id="IPR036291">
    <property type="entry name" value="NAD(P)-bd_dom_sf"/>
</dbReference>
<dbReference type="OrthoDB" id="294295at2759"/>
<evidence type="ECO:0000256" key="1">
    <source>
        <dbReference type="ARBA" id="ARBA00006484"/>
    </source>
</evidence>
<organism evidence="3 4">
    <name type="scientific">Cinnamomum micranthum f. kanehirae</name>
    <dbReference type="NCBI Taxonomy" id="337451"/>
    <lineage>
        <taxon>Eukaryota</taxon>
        <taxon>Viridiplantae</taxon>
        <taxon>Streptophyta</taxon>
        <taxon>Embryophyta</taxon>
        <taxon>Tracheophyta</taxon>
        <taxon>Spermatophyta</taxon>
        <taxon>Magnoliopsida</taxon>
        <taxon>Magnoliidae</taxon>
        <taxon>Laurales</taxon>
        <taxon>Lauraceae</taxon>
        <taxon>Cinnamomum</taxon>
    </lineage>
</organism>
<dbReference type="GO" id="GO:0016491">
    <property type="term" value="F:oxidoreductase activity"/>
    <property type="evidence" value="ECO:0007669"/>
    <property type="project" value="UniProtKB-KW"/>
</dbReference>
<dbReference type="STRING" id="337451.A0A443NUT4"/>
<dbReference type="Gene3D" id="3.40.50.720">
    <property type="entry name" value="NAD(P)-binding Rossmann-like Domain"/>
    <property type="match status" value="1"/>
</dbReference>
<evidence type="ECO:0000313" key="3">
    <source>
        <dbReference type="EMBL" id="RWR82298.1"/>
    </source>
</evidence>
<reference evidence="3 4" key="1">
    <citation type="journal article" date="2019" name="Nat. Plants">
        <title>Stout camphor tree genome fills gaps in understanding of flowering plant genome evolution.</title>
        <authorList>
            <person name="Chaw S.M."/>
            <person name="Liu Y.C."/>
            <person name="Wu Y.W."/>
            <person name="Wang H.Y."/>
            <person name="Lin C.I."/>
            <person name="Wu C.S."/>
            <person name="Ke H.M."/>
            <person name="Chang L.Y."/>
            <person name="Hsu C.Y."/>
            <person name="Yang H.T."/>
            <person name="Sudianto E."/>
            <person name="Hsu M.H."/>
            <person name="Wu K.P."/>
            <person name="Wang L.N."/>
            <person name="Leebens-Mack J.H."/>
            <person name="Tsai I.J."/>
        </authorList>
    </citation>
    <scope>NUCLEOTIDE SEQUENCE [LARGE SCALE GENOMIC DNA]</scope>
    <source>
        <strain evidence="4">cv. Chaw 1501</strain>
        <tissue evidence="3">Young leaves</tissue>
    </source>
</reference>
<dbReference type="Proteomes" id="UP000283530">
    <property type="component" value="Unassembled WGS sequence"/>
</dbReference>
<name>A0A443NUT4_9MAGN</name>
<comment type="similarity">
    <text evidence="1">Belongs to the short-chain dehydrogenases/reductases (SDR) family.</text>
</comment>
<evidence type="ECO:0000313" key="4">
    <source>
        <dbReference type="Proteomes" id="UP000283530"/>
    </source>
</evidence>
<dbReference type="PANTHER" id="PTHR43180">
    <property type="entry name" value="3-OXOACYL-(ACYL-CARRIER-PROTEIN) REDUCTASE (AFU_ORTHOLOGUE AFUA_6G11210)"/>
    <property type="match status" value="1"/>
</dbReference>
<keyword evidence="2" id="KW-0560">Oxidoreductase</keyword>
<dbReference type="PANTHER" id="PTHR43180:SF30">
    <property type="entry name" value="MOMILACTONE A SYNTHASE"/>
    <property type="match status" value="1"/>
</dbReference>
<protein>
    <submittedName>
        <fullName evidence="3">Secoisolariciresinol dehydrogenase-like protein</fullName>
    </submittedName>
</protein>
<comment type="caution">
    <text evidence="3">The sequence shown here is derived from an EMBL/GenBank/DDBJ whole genome shotgun (WGS) entry which is preliminary data.</text>
</comment>
<evidence type="ECO:0000256" key="2">
    <source>
        <dbReference type="ARBA" id="ARBA00023002"/>
    </source>
</evidence>
<gene>
    <name evidence="3" type="ORF">CKAN_01101300</name>
</gene>
<accession>A0A443NUT4</accession>
<proteinExistence type="inferred from homology"/>
<keyword evidence="4" id="KW-1185">Reference proteome</keyword>
<dbReference type="Pfam" id="PF13561">
    <property type="entry name" value="adh_short_C2"/>
    <property type="match status" value="1"/>
</dbReference>
<dbReference type="EMBL" id="QPKB01000004">
    <property type="protein sequence ID" value="RWR82298.1"/>
    <property type="molecule type" value="Genomic_DNA"/>
</dbReference>
<dbReference type="AlphaFoldDB" id="A0A443NUT4"/>
<dbReference type="InterPro" id="IPR002347">
    <property type="entry name" value="SDR_fam"/>
</dbReference>
<dbReference type="SUPFAM" id="SSF51735">
    <property type="entry name" value="NAD(P)-binding Rossmann-fold domains"/>
    <property type="match status" value="1"/>
</dbReference>